<name>A0A085ZW07_9FLAO</name>
<gene>
    <name evidence="1" type="ORF">IX38_04005</name>
</gene>
<protein>
    <submittedName>
        <fullName evidence="1">Uncharacterized protein</fullName>
    </submittedName>
</protein>
<evidence type="ECO:0000313" key="1">
    <source>
        <dbReference type="EMBL" id="KFF08621.1"/>
    </source>
</evidence>
<organism evidence="1 2">
    <name type="scientific">Chryseobacterium luteum</name>
    <dbReference type="NCBI Taxonomy" id="421531"/>
    <lineage>
        <taxon>Bacteria</taxon>
        <taxon>Pseudomonadati</taxon>
        <taxon>Bacteroidota</taxon>
        <taxon>Flavobacteriia</taxon>
        <taxon>Flavobacteriales</taxon>
        <taxon>Weeksellaceae</taxon>
        <taxon>Chryseobacterium group</taxon>
        <taxon>Chryseobacterium</taxon>
    </lineage>
</organism>
<dbReference type="eggNOG" id="ENOG5033JPT">
    <property type="taxonomic scope" value="Bacteria"/>
</dbReference>
<comment type="caution">
    <text evidence="1">The sequence shown here is derived from an EMBL/GenBank/DDBJ whole genome shotgun (WGS) entry which is preliminary data.</text>
</comment>
<proteinExistence type="predicted"/>
<dbReference type="EMBL" id="JPRO01000002">
    <property type="protein sequence ID" value="KFF08621.1"/>
    <property type="molecule type" value="Genomic_DNA"/>
</dbReference>
<accession>A0A085ZW07</accession>
<reference evidence="1 2" key="1">
    <citation type="submission" date="2014-07" db="EMBL/GenBank/DDBJ databases">
        <title>Genome of Chryseobacterium luteum DSM 18605.</title>
        <authorList>
            <person name="Stropko S.J."/>
            <person name="Pipes S.E."/>
            <person name="Newman J.D."/>
        </authorList>
    </citation>
    <scope>NUCLEOTIDE SEQUENCE [LARGE SCALE GENOMIC DNA]</scope>
    <source>
        <strain evidence="1 2">DSM 18605</strain>
    </source>
</reference>
<keyword evidence="2" id="KW-1185">Reference proteome</keyword>
<evidence type="ECO:0000313" key="2">
    <source>
        <dbReference type="Proteomes" id="UP000028703"/>
    </source>
</evidence>
<dbReference type="RefSeq" id="WP_034701941.1">
    <property type="nucleotide sequence ID" value="NZ_JPRO01000002.1"/>
</dbReference>
<dbReference type="STRING" id="421531.IX38_04005"/>
<dbReference type="AlphaFoldDB" id="A0A085ZW07"/>
<dbReference type="Proteomes" id="UP000028703">
    <property type="component" value="Unassembled WGS sequence"/>
</dbReference>
<sequence length="179" mass="20838">MKTSILLLILIFCLSCSEKKIDKKSNYDQPNYSFNNILSYGKEDTIFIKSRFQDCGEWGGHEELVKIYRSERKPKLTYVKFKVDCGIRNSLGQIIQTKKFTQHILLSNSQQLVLMKYMNDLMKFQFLKEEISHSGNSFYLSNTKGDLKISHYGDQSLPLNSYNTLMTALKLPKVNIENR</sequence>
<dbReference type="OrthoDB" id="881550at2"/>